<evidence type="ECO:0000256" key="3">
    <source>
        <dbReference type="ARBA" id="ARBA00022801"/>
    </source>
</evidence>
<dbReference type="Pfam" id="PF01435">
    <property type="entry name" value="Peptidase_M48"/>
    <property type="match status" value="1"/>
</dbReference>
<evidence type="ECO:0000256" key="2">
    <source>
        <dbReference type="ARBA" id="ARBA00022723"/>
    </source>
</evidence>
<dbReference type="Proteomes" id="UP000785613">
    <property type="component" value="Unassembled WGS sequence"/>
</dbReference>
<accession>A0ABX0LBZ9</accession>
<evidence type="ECO:0000256" key="6">
    <source>
        <dbReference type="RuleBase" id="RU003983"/>
    </source>
</evidence>
<evidence type="ECO:0000256" key="1">
    <source>
        <dbReference type="ARBA" id="ARBA00022670"/>
    </source>
</evidence>
<dbReference type="InterPro" id="IPR051156">
    <property type="entry name" value="Mito/Outer_Membr_Metalloprot"/>
</dbReference>
<protein>
    <submittedName>
        <fullName evidence="9">Peptidase M48</fullName>
    </submittedName>
</protein>
<dbReference type="PROSITE" id="PS51257">
    <property type="entry name" value="PROKAR_LIPOPROTEIN"/>
    <property type="match status" value="1"/>
</dbReference>
<dbReference type="InterPro" id="IPR001915">
    <property type="entry name" value="Peptidase_M48"/>
</dbReference>
<dbReference type="CDD" id="cd07342">
    <property type="entry name" value="M48C_Oma1_like"/>
    <property type="match status" value="1"/>
</dbReference>
<evidence type="ECO:0000259" key="8">
    <source>
        <dbReference type="Pfam" id="PF01435"/>
    </source>
</evidence>
<dbReference type="PANTHER" id="PTHR22726">
    <property type="entry name" value="METALLOENDOPEPTIDASE OMA1"/>
    <property type="match status" value="1"/>
</dbReference>
<dbReference type="EMBL" id="VUYU01000001">
    <property type="protein sequence ID" value="NHZ32398.1"/>
    <property type="molecule type" value="Genomic_DNA"/>
</dbReference>
<name>A0ABX0LBZ9_9BURK</name>
<sequence>MARFTGLLPAVPVICLAFMLSACETTGPAPDATPTVPMPQQPVEPPVRAVTPRMAAAAEALTKMAGLQERLYRIAAPLLINNTDLCKSSTRNLLGFTARNRYWYPGEYNEAAQIAFGMGERLQVTGVLAGSGAARAGLRRGDNLISASGKALPVGPNASSTVGSVFGPLVAKQASLALQIERDDKTRELTVPVTRACGFAIELGNADNVNSYADGSRVMVTRGMLQFAKNDEEVAYLLAKGMAHNILGHATSQRSVGTIGSIIDNLTNVRPDTSMLIGTGGMKAMPPELDAAADHLSMYLLARAGVSIDGAPAFWKRLASTYPATVLNGYVANHPGTAARLAAIDKAVADIKSKHAAKKTIAP</sequence>
<keyword evidence="7" id="KW-0732">Signal</keyword>
<keyword evidence="1 6" id="KW-0645">Protease</keyword>
<evidence type="ECO:0000256" key="4">
    <source>
        <dbReference type="ARBA" id="ARBA00022833"/>
    </source>
</evidence>
<keyword evidence="5 6" id="KW-0482">Metalloprotease</keyword>
<gene>
    <name evidence="9" type="ORF">F0185_02190</name>
</gene>
<feature type="chain" id="PRO_5045421333" evidence="7">
    <location>
        <begin position="23"/>
        <end position="363"/>
    </location>
</feature>
<dbReference type="SUPFAM" id="SSF50156">
    <property type="entry name" value="PDZ domain-like"/>
    <property type="match status" value="1"/>
</dbReference>
<evidence type="ECO:0000256" key="7">
    <source>
        <dbReference type="SAM" id="SignalP"/>
    </source>
</evidence>
<dbReference type="PANTHER" id="PTHR22726:SF1">
    <property type="entry name" value="METALLOENDOPEPTIDASE OMA1, MITOCHONDRIAL"/>
    <property type="match status" value="1"/>
</dbReference>
<keyword evidence="4 6" id="KW-0862">Zinc</keyword>
<proteinExistence type="inferred from homology"/>
<comment type="cofactor">
    <cofactor evidence="6">
        <name>Zn(2+)</name>
        <dbReference type="ChEBI" id="CHEBI:29105"/>
    </cofactor>
    <text evidence="6">Binds 1 zinc ion per subunit.</text>
</comment>
<dbReference type="Gene3D" id="2.30.42.10">
    <property type="match status" value="1"/>
</dbReference>
<dbReference type="RefSeq" id="WP_167221142.1">
    <property type="nucleotide sequence ID" value="NZ_VUYU01000001.1"/>
</dbReference>
<keyword evidence="10" id="KW-1185">Reference proteome</keyword>
<keyword evidence="2" id="KW-0479">Metal-binding</keyword>
<keyword evidence="3 6" id="KW-0378">Hydrolase</keyword>
<organism evidence="9 10">
    <name type="scientific">Massilia rubra</name>
    <dbReference type="NCBI Taxonomy" id="2607910"/>
    <lineage>
        <taxon>Bacteria</taxon>
        <taxon>Pseudomonadati</taxon>
        <taxon>Pseudomonadota</taxon>
        <taxon>Betaproteobacteria</taxon>
        <taxon>Burkholderiales</taxon>
        <taxon>Oxalobacteraceae</taxon>
        <taxon>Telluria group</taxon>
        <taxon>Massilia</taxon>
    </lineage>
</organism>
<evidence type="ECO:0000313" key="9">
    <source>
        <dbReference type="EMBL" id="NHZ32398.1"/>
    </source>
</evidence>
<comment type="similarity">
    <text evidence="6">Belongs to the peptidase M48 family.</text>
</comment>
<feature type="signal peptide" evidence="7">
    <location>
        <begin position="1"/>
        <end position="22"/>
    </location>
</feature>
<comment type="caution">
    <text evidence="9">The sequence shown here is derived from an EMBL/GenBank/DDBJ whole genome shotgun (WGS) entry which is preliminary data.</text>
</comment>
<feature type="domain" description="Peptidase M48" evidence="8">
    <location>
        <begin position="199"/>
        <end position="346"/>
    </location>
</feature>
<evidence type="ECO:0000313" key="10">
    <source>
        <dbReference type="Proteomes" id="UP000785613"/>
    </source>
</evidence>
<evidence type="ECO:0000256" key="5">
    <source>
        <dbReference type="ARBA" id="ARBA00023049"/>
    </source>
</evidence>
<reference evidence="9 10" key="1">
    <citation type="submission" date="2019-09" db="EMBL/GenBank/DDBJ databases">
        <title>Taxonomy of Antarctic Massilia spp.: description of Massilia rubra sp. nov., Massilia aquatica sp. nov., Massilia mucilaginosa sp. nov., Massilia frigida sp. nov. isolated from streams, lakes and regoliths.</title>
        <authorList>
            <person name="Holochova P."/>
            <person name="Sedlacek I."/>
            <person name="Kralova S."/>
            <person name="Maslanova I."/>
            <person name="Busse H.-J."/>
            <person name="Stankova E."/>
            <person name="Vrbovska V."/>
            <person name="Kovarovic V."/>
            <person name="Bartak M."/>
            <person name="Svec P."/>
            <person name="Pantucek R."/>
        </authorList>
    </citation>
    <scope>NUCLEOTIDE SEQUENCE [LARGE SCALE GENOMIC DNA]</scope>
    <source>
        <strain evidence="9 10">CCM 8692</strain>
    </source>
</reference>
<dbReference type="InterPro" id="IPR036034">
    <property type="entry name" value="PDZ_sf"/>
</dbReference>